<protein>
    <submittedName>
        <fullName evidence="1">Glutamine amidotransferase-like class 1 domain-containing protein 1</fullName>
    </submittedName>
</protein>
<sequence>MERQREKRHTCGTICLKYLLLLFNLLFWLAGGAVLAVGVWTLVEKSEYISLLNSSFYSASAYILIAAGVIVIMTGIIGCCATLKEMKSLLIVLDEELRQNLKVTMQLKYQQPGEESVTQAVDKLQQEFKCCGSHNSSDWTDSVWIQADERLVPDSCCKTPIDLCGRRDHPSNIYKVEGGCIMKLEEFILSQLYILGAVGIGVAFLQGKPIDFIGVDESTSRWVQDFNVKPYATPAKLESIDGARYQALLIPDCPGALNDLAHSGSLHRILTHFISHQKPVCAVGQGVSALCCATEGQSWIFSGYSLTGPSVFELVRRPDFANLPLVVEDFVKDSGGSYTASQEDALHVVIDRHLITGQNMQSTSLAVNNLILLCSAK</sequence>
<dbReference type="EMBL" id="CM024800">
    <property type="protein sequence ID" value="KAG8012700.1"/>
    <property type="molecule type" value="Genomic_DNA"/>
</dbReference>
<comment type="caution">
    <text evidence="1">The sequence shown here is derived from an EMBL/GenBank/DDBJ whole genome shotgun (WGS) entry which is preliminary data.</text>
</comment>
<keyword evidence="2" id="KW-1185">Reference proteome</keyword>
<gene>
    <name evidence="1" type="primary">GATD1</name>
    <name evidence="1" type="ORF">GBF38_020558</name>
</gene>
<name>A0ACB7FEJ8_NIBAL</name>
<dbReference type="Proteomes" id="UP000805704">
    <property type="component" value="Chromosome 12"/>
</dbReference>
<accession>A0ACB7FEJ8</accession>
<proteinExistence type="predicted"/>
<organism evidence="1 2">
    <name type="scientific">Nibea albiflora</name>
    <name type="common">Yellow drum</name>
    <name type="synonym">Corvina albiflora</name>
    <dbReference type="NCBI Taxonomy" id="240163"/>
    <lineage>
        <taxon>Eukaryota</taxon>
        <taxon>Metazoa</taxon>
        <taxon>Chordata</taxon>
        <taxon>Craniata</taxon>
        <taxon>Vertebrata</taxon>
        <taxon>Euteleostomi</taxon>
        <taxon>Actinopterygii</taxon>
        <taxon>Neopterygii</taxon>
        <taxon>Teleostei</taxon>
        <taxon>Neoteleostei</taxon>
        <taxon>Acanthomorphata</taxon>
        <taxon>Eupercaria</taxon>
        <taxon>Sciaenidae</taxon>
        <taxon>Nibea</taxon>
    </lineage>
</organism>
<evidence type="ECO:0000313" key="2">
    <source>
        <dbReference type="Proteomes" id="UP000805704"/>
    </source>
</evidence>
<evidence type="ECO:0000313" key="1">
    <source>
        <dbReference type="EMBL" id="KAG8012700.1"/>
    </source>
</evidence>
<reference evidence="1" key="1">
    <citation type="submission" date="2020-04" db="EMBL/GenBank/DDBJ databases">
        <title>A chromosome-scale assembly and high-density genetic map of the yellow drum (Nibea albiflora) genome.</title>
        <authorList>
            <person name="Xu D."/>
            <person name="Zhang W."/>
            <person name="Chen R."/>
            <person name="Tan P."/>
            <person name="Wang L."/>
            <person name="Song H."/>
            <person name="Tian L."/>
            <person name="Zhu Q."/>
            <person name="Wang B."/>
        </authorList>
    </citation>
    <scope>NUCLEOTIDE SEQUENCE</scope>
    <source>
        <strain evidence="1">ZJHYS-2018</strain>
    </source>
</reference>